<feature type="chain" id="PRO_5034494528" description="Peptide hydrolase" evidence="14">
    <location>
        <begin position="19"/>
        <end position="404"/>
    </location>
</feature>
<dbReference type="PROSITE" id="PS51257">
    <property type="entry name" value="PROKAR_LIPOPROTEIN"/>
    <property type="match status" value="1"/>
</dbReference>
<evidence type="ECO:0000256" key="10">
    <source>
        <dbReference type="ARBA" id="ARBA00023157"/>
    </source>
</evidence>
<comment type="caution">
    <text evidence="16">The sequence shown here is derived from an EMBL/GenBank/DDBJ whole genome shotgun (WGS) entry which is preliminary data.</text>
</comment>
<name>A0A8H4FLY1_COLGL</name>
<reference evidence="16" key="2">
    <citation type="submission" date="2020-03" db="EMBL/GenBank/DDBJ databases">
        <authorList>
            <person name="Fu F.-F."/>
            <person name="Chen J."/>
        </authorList>
    </citation>
    <scope>NUCLEOTIDE SEQUENCE</scope>
    <source>
        <strain evidence="16">Lc1</strain>
    </source>
</reference>
<dbReference type="Gene3D" id="3.40.630.10">
    <property type="entry name" value="Zn peptidases"/>
    <property type="match status" value="1"/>
</dbReference>
<feature type="domain" description="Peptidase M28" evidence="15">
    <location>
        <begin position="202"/>
        <end position="393"/>
    </location>
</feature>
<evidence type="ECO:0000313" key="16">
    <source>
        <dbReference type="EMBL" id="KAF3805774.1"/>
    </source>
</evidence>
<dbReference type="GO" id="GO:0046872">
    <property type="term" value="F:metal ion binding"/>
    <property type="evidence" value="ECO:0007669"/>
    <property type="project" value="UniProtKB-KW"/>
</dbReference>
<dbReference type="PANTHER" id="PTHR12147:SF56">
    <property type="entry name" value="AMINOPEPTIDASE YDR415C-RELATED"/>
    <property type="match status" value="1"/>
</dbReference>
<evidence type="ECO:0000256" key="8">
    <source>
        <dbReference type="ARBA" id="ARBA00022833"/>
    </source>
</evidence>
<dbReference type="Pfam" id="PF04389">
    <property type="entry name" value="Peptidase_M28"/>
    <property type="match status" value="1"/>
</dbReference>
<dbReference type="GO" id="GO:0006508">
    <property type="term" value="P:proteolysis"/>
    <property type="evidence" value="ECO:0007669"/>
    <property type="project" value="UniProtKB-KW"/>
</dbReference>
<comment type="subunit">
    <text evidence="2">Monomer.</text>
</comment>
<dbReference type="InterPro" id="IPR045175">
    <property type="entry name" value="M28_fam"/>
</dbReference>
<evidence type="ECO:0000256" key="7">
    <source>
        <dbReference type="ARBA" id="ARBA00022801"/>
    </source>
</evidence>
<dbReference type="EMBL" id="WVTB01000040">
    <property type="protein sequence ID" value="KAF3805774.1"/>
    <property type="molecule type" value="Genomic_DNA"/>
</dbReference>
<dbReference type="SUPFAM" id="SSF53187">
    <property type="entry name" value="Zn-dependent exopeptidases"/>
    <property type="match status" value="1"/>
</dbReference>
<evidence type="ECO:0000256" key="3">
    <source>
        <dbReference type="ARBA" id="ARBA00022438"/>
    </source>
</evidence>
<evidence type="ECO:0000256" key="5">
    <source>
        <dbReference type="ARBA" id="ARBA00022723"/>
    </source>
</evidence>
<dbReference type="AlphaFoldDB" id="A0A8H4FLY1"/>
<comment type="similarity">
    <text evidence="13">Belongs to the peptidase M28 family. M28E subfamily.</text>
</comment>
<dbReference type="InterPro" id="IPR007484">
    <property type="entry name" value="Peptidase_M28"/>
</dbReference>
<dbReference type="GO" id="GO:0004177">
    <property type="term" value="F:aminopeptidase activity"/>
    <property type="evidence" value="ECO:0007669"/>
    <property type="project" value="UniProtKB-KW"/>
</dbReference>
<proteinExistence type="inferred from homology"/>
<comment type="cofactor">
    <cofactor evidence="1">
        <name>Zn(2+)</name>
        <dbReference type="ChEBI" id="CHEBI:29105"/>
    </cofactor>
</comment>
<keyword evidence="10" id="KW-1015">Disulfide bond</keyword>
<keyword evidence="11" id="KW-0325">Glycoprotein</keyword>
<evidence type="ECO:0000256" key="9">
    <source>
        <dbReference type="ARBA" id="ARBA00023145"/>
    </source>
</evidence>
<accession>A0A8H4FLY1</accession>
<dbReference type="RefSeq" id="XP_045264933.1">
    <property type="nucleotide sequence ID" value="XM_045405169.1"/>
</dbReference>
<reference evidence="16" key="1">
    <citation type="journal article" date="2020" name="Phytopathology">
        <title>Genome sequence and comparative analysis of Colletotrichum gloeosporioides isolated from Liriodendron leaves.</title>
        <authorList>
            <person name="Fu F.F."/>
            <person name="Hao Z."/>
            <person name="Wang P."/>
            <person name="Lu Y."/>
            <person name="Xue L.J."/>
            <person name="Wei G."/>
            <person name="Tian Y."/>
            <person name="Baishi H."/>
            <person name="Xu H."/>
            <person name="Shi J."/>
            <person name="Cheng T."/>
            <person name="Wang G."/>
            <person name="Yi Y."/>
            <person name="Chen J."/>
        </authorList>
    </citation>
    <scope>NUCLEOTIDE SEQUENCE</scope>
    <source>
        <strain evidence="16">Lc1</strain>
    </source>
</reference>
<keyword evidence="7 14" id="KW-0378">Hydrolase</keyword>
<keyword evidence="17" id="KW-1185">Reference proteome</keyword>
<keyword evidence="4 14" id="KW-0645">Protease</keyword>
<protein>
    <recommendedName>
        <fullName evidence="14">Peptide hydrolase</fullName>
        <ecNumber evidence="14">3.4.-.-</ecNumber>
    </recommendedName>
</protein>
<dbReference type="GO" id="GO:0008235">
    <property type="term" value="F:metalloexopeptidase activity"/>
    <property type="evidence" value="ECO:0007669"/>
    <property type="project" value="InterPro"/>
</dbReference>
<evidence type="ECO:0000256" key="12">
    <source>
        <dbReference type="ARBA" id="ARBA00043843"/>
    </source>
</evidence>
<organism evidence="16 17">
    <name type="scientific">Colletotrichum gloeosporioides</name>
    <name type="common">Anthracnose fungus</name>
    <name type="synonym">Glomerella cingulata</name>
    <dbReference type="NCBI Taxonomy" id="474922"/>
    <lineage>
        <taxon>Eukaryota</taxon>
        <taxon>Fungi</taxon>
        <taxon>Dikarya</taxon>
        <taxon>Ascomycota</taxon>
        <taxon>Pezizomycotina</taxon>
        <taxon>Sordariomycetes</taxon>
        <taxon>Hypocreomycetidae</taxon>
        <taxon>Glomerellales</taxon>
        <taxon>Glomerellaceae</taxon>
        <taxon>Colletotrichum</taxon>
        <taxon>Colletotrichum gloeosporioides species complex</taxon>
    </lineage>
</organism>
<feature type="signal peptide" evidence="14">
    <location>
        <begin position="1"/>
        <end position="18"/>
    </location>
</feature>
<keyword evidence="5 14" id="KW-0479">Metal-binding</keyword>
<evidence type="ECO:0000313" key="17">
    <source>
        <dbReference type="Proteomes" id="UP000613401"/>
    </source>
</evidence>
<evidence type="ECO:0000259" key="15">
    <source>
        <dbReference type="Pfam" id="PF04389"/>
    </source>
</evidence>
<keyword evidence="9" id="KW-0865">Zymogen</keyword>
<keyword evidence="3 16" id="KW-0031">Aminopeptidase</keyword>
<evidence type="ECO:0000256" key="11">
    <source>
        <dbReference type="ARBA" id="ARBA00023180"/>
    </source>
</evidence>
<keyword evidence="8 14" id="KW-0862">Zinc</keyword>
<evidence type="ECO:0000256" key="6">
    <source>
        <dbReference type="ARBA" id="ARBA00022729"/>
    </source>
</evidence>
<evidence type="ECO:0000256" key="13">
    <source>
        <dbReference type="ARBA" id="ARBA00043962"/>
    </source>
</evidence>
<comment type="function">
    <text evidence="12">Extracellular aminopeptidase that allows assimilation of proteinaceous substrates.</text>
</comment>
<evidence type="ECO:0000256" key="2">
    <source>
        <dbReference type="ARBA" id="ARBA00011245"/>
    </source>
</evidence>
<keyword evidence="6 14" id="KW-0732">Signal</keyword>
<dbReference type="PANTHER" id="PTHR12147">
    <property type="entry name" value="METALLOPEPTIDASE M28 FAMILY MEMBER"/>
    <property type="match status" value="1"/>
</dbReference>
<evidence type="ECO:0000256" key="1">
    <source>
        <dbReference type="ARBA" id="ARBA00001947"/>
    </source>
</evidence>
<evidence type="ECO:0000256" key="14">
    <source>
        <dbReference type="RuleBase" id="RU361240"/>
    </source>
</evidence>
<dbReference type="Proteomes" id="UP000613401">
    <property type="component" value="Unassembled WGS sequence"/>
</dbReference>
<sequence>MTPGRAAVSVALAVVASACICHHTPDAPFNTRTMHLNSALAILAASSRLALASPATDKIAIDPALRLIKTSETDPGTWVTDEQKIENYVNKHIGFIDITDITDPEVLTALSTPPEAELATRQSTYPTTLTHITEANSLISSVSNTNPQTWLKTLTDFYNRYYRSSYGTEAATWLFNQVKSVAAANSAITVSQFTHSFSQPSIIAKIPGTSSDIVIVSAHFDSTGGSSTARGPGADDNGSGVVVILEALRVLANAGFKPQNTLEFHFYAGEEGGLLGSQAVFANYKSAGKTVLAVVNQDMAGYSPSGKVSVYTDYVDSSLTSYVRLVATQYTGSTPTSDSCGYGCSDHASARSNGFPAAYVCDEPIDTSSPYIHSPSDSYDTIMWPAILRHSKFTVGFLVEASYL</sequence>
<evidence type="ECO:0000256" key="4">
    <source>
        <dbReference type="ARBA" id="ARBA00022670"/>
    </source>
</evidence>
<gene>
    <name evidence="16" type="ORF">GCG54_00005138</name>
</gene>
<dbReference type="GeneID" id="69012290"/>
<dbReference type="EC" id="3.4.-.-" evidence="14"/>